<keyword evidence="4" id="KW-1185">Reference proteome</keyword>
<gene>
    <name evidence="3" type="ORF">WJX75_006773</name>
</gene>
<evidence type="ECO:0000256" key="1">
    <source>
        <dbReference type="SAM" id="MobiDB-lite"/>
    </source>
</evidence>
<dbReference type="Proteomes" id="UP001491310">
    <property type="component" value="Unassembled WGS sequence"/>
</dbReference>
<dbReference type="PANTHER" id="PTHR13138:SF3">
    <property type="entry name" value="CD2 ANTIGEN CYTOPLASMIC TAIL-BINDING PROTEIN 2"/>
    <property type="match status" value="1"/>
</dbReference>
<dbReference type="InterPro" id="IPR039905">
    <property type="entry name" value="CD2BP2/Lin1"/>
</dbReference>
<dbReference type="Pfam" id="PF17780">
    <property type="entry name" value="OCRE"/>
    <property type="match status" value="1"/>
</dbReference>
<dbReference type="PANTHER" id="PTHR13138">
    <property type="entry name" value="PROTEIN LIN1"/>
    <property type="match status" value="1"/>
</dbReference>
<evidence type="ECO:0000313" key="3">
    <source>
        <dbReference type="EMBL" id="KAK9915257.1"/>
    </source>
</evidence>
<dbReference type="InterPro" id="IPR041591">
    <property type="entry name" value="OCRE"/>
</dbReference>
<feature type="region of interest" description="Disordered" evidence="1">
    <location>
        <begin position="286"/>
        <end position="308"/>
    </location>
</feature>
<protein>
    <recommendedName>
        <fullName evidence="2">OCRE domain-containing protein</fullName>
    </recommendedName>
</protein>
<organism evidence="3 4">
    <name type="scientific">Coccomyxa subellipsoidea</name>
    <dbReference type="NCBI Taxonomy" id="248742"/>
    <lineage>
        <taxon>Eukaryota</taxon>
        <taxon>Viridiplantae</taxon>
        <taxon>Chlorophyta</taxon>
        <taxon>core chlorophytes</taxon>
        <taxon>Trebouxiophyceae</taxon>
        <taxon>Trebouxiophyceae incertae sedis</taxon>
        <taxon>Coccomyxaceae</taxon>
        <taxon>Coccomyxa</taxon>
    </lineage>
</organism>
<evidence type="ECO:0000313" key="4">
    <source>
        <dbReference type="Proteomes" id="UP001491310"/>
    </source>
</evidence>
<proteinExistence type="predicted"/>
<accession>A0ABR2YUC4</accession>
<comment type="caution">
    <text evidence="3">The sequence shown here is derived from an EMBL/GenBank/DDBJ whole genome shotgun (WGS) entry which is preliminary data.</text>
</comment>
<dbReference type="EMBL" id="JALJOT010000005">
    <property type="protein sequence ID" value="KAK9915257.1"/>
    <property type="molecule type" value="Genomic_DNA"/>
</dbReference>
<evidence type="ECO:0000259" key="2">
    <source>
        <dbReference type="Pfam" id="PF17780"/>
    </source>
</evidence>
<reference evidence="3 4" key="1">
    <citation type="journal article" date="2024" name="Nat. Commun.">
        <title>Phylogenomics reveals the evolutionary origins of lichenization in chlorophyte algae.</title>
        <authorList>
            <person name="Puginier C."/>
            <person name="Libourel C."/>
            <person name="Otte J."/>
            <person name="Skaloud P."/>
            <person name="Haon M."/>
            <person name="Grisel S."/>
            <person name="Petersen M."/>
            <person name="Berrin J.G."/>
            <person name="Delaux P.M."/>
            <person name="Dal Grande F."/>
            <person name="Keller J."/>
        </authorList>
    </citation>
    <scope>NUCLEOTIDE SEQUENCE [LARGE SCALE GENOMIC DNA]</scope>
    <source>
        <strain evidence="3 4">SAG 216-7</strain>
    </source>
</reference>
<feature type="region of interest" description="Disordered" evidence="1">
    <location>
        <begin position="197"/>
        <end position="217"/>
    </location>
</feature>
<feature type="domain" description="OCRE" evidence="2">
    <location>
        <begin position="322"/>
        <end position="359"/>
    </location>
</feature>
<sequence>MDDDDLEGELTEGYRGAADIEDLLDDGLQQGPIKTTNPLFSAANRAARRKELNKLACSESGSFLEDVAGAEVEYGVHAQNWDNSGVPLEPFNLNQEREAGYFDEDGNYVAYCEAESDDAWLESLPQGPENAQAEEDMVEKDRKVFHDQEPQLSADTLRGYKEGIVDLLHPGESVFGALRRLGGLEGRKRVSDLRKDLGAGPMSARSMSKGRTVPPENRNAFDRLTALSNILLVNGDYHASTDGNAAANEEAIMKPEEATAALLDRSPSLTAEEETAIGTPLDASVQHHDPSEHATASLPGEQSCGPSSAETMDAEAVAAADNSGYFYNSIIGAYYDPYNRLFGDAASGHWFSLKNGEYQVVA</sequence>
<name>A0ABR2YUC4_9CHLO</name>